<feature type="signal peptide" evidence="1">
    <location>
        <begin position="1"/>
        <end position="27"/>
    </location>
</feature>
<proteinExistence type="predicted"/>
<protein>
    <submittedName>
        <fullName evidence="3">YceI family protein</fullName>
    </submittedName>
</protein>
<dbReference type="PANTHER" id="PTHR34406">
    <property type="entry name" value="PROTEIN YCEI"/>
    <property type="match status" value="1"/>
</dbReference>
<dbReference type="RefSeq" id="WP_138783397.1">
    <property type="nucleotide sequence ID" value="NZ_JBHEEQ010000008.1"/>
</dbReference>
<feature type="domain" description="Lipid/polyisoprenoid-binding YceI-like" evidence="2">
    <location>
        <begin position="45"/>
        <end position="222"/>
    </location>
</feature>
<dbReference type="InterPro" id="IPR007372">
    <property type="entry name" value="Lipid/polyisoprenoid-bd_YceI"/>
</dbReference>
<dbReference type="SMART" id="SM00867">
    <property type="entry name" value="YceI"/>
    <property type="match status" value="1"/>
</dbReference>
<evidence type="ECO:0000313" key="4">
    <source>
        <dbReference type="Proteomes" id="UP000704467"/>
    </source>
</evidence>
<gene>
    <name evidence="3" type="ORF">HED55_14435</name>
</gene>
<dbReference type="PANTHER" id="PTHR34406:SF1">
    <property type="entry name" value="PROTEIN YCEI"/>
    <property type="match status" value="1"/>
</dbReference>
<evidence type="ECO:0000313" key="3">
    <source>
        <dbReference type="EMBL" id="NKC04011.1"/>
    </source>
</evidence>
<sequence>MKMNGQRIFSAVIALGMLGATSGVSFAQTTASEAAATEATAPAGTYKLDPTHAALLWSLKHNQISNYTARFDKFEATLKLDPAKIENSSIEVTIDPTSVATAYPADYKATHADSGFATWDEDVSRSPNFLNSDAHPTITFKSTKVTSTGDTTADIVGDLTFLGVTKPVTLKATLIGAIDSHPYAGVPALGLAAEGTFNRTEFGQALGPVGPDVTIRFDGEFIQEAS</sequence>
<dbReference type="Proteomes" id="UP000704467">
    <property type="component" value="Unassembled WGS sequence"/>
</dbReference>
<reference evidence="3 4" key="1">
    <citation type="submission" date="2020-03" db="EMBL/GenBank/DDBJ databases">
        <title>Whole genome sequencing of clinical and environmental type strains of Ochrobactrum.</title>
        <authorList>
            <person name="Dharne M."/>
        </authorList>
    </citation>
    <scope>NUCLEOTIDE SEQUENCE [LARGE SCALE GENOMIC DNA]</scope>
    <source>
        <strain evidence="3 4">CIP 109452</strain>
    </source>
</reference>
<evidence type="ECO:0000256" key="1">
    <source>
        <dbReference type="SAM" id="SignalP"/>
    </source>
</evidence>
<dbReference type="Pfam" id="PF04264">
    <property type="entry name" value="YceI"/>
    <property type="match status" value="1"/>
</dbReference>
<comment type="caution">
    <text evidence="3">The sequence shown here is derived from an EMBL/GenBank/DDBJ whole genome shotgun (WGS) entry which is preliminary data.</text>
</comment>
<keyword evidence="1" id="KW-0732">Signal</keyword>
<feature type="chain" id="PRO_5047072181" evidence="1">
    <location>
        <begin position="28"/>
        <end position="226"/>
    </location>
</feature>
<organism evidence="3 4">
    <name type="scientific">Brucella haematophila</name>
    <dbReference type="NCBI Taxonomy" id="419474"/>
    <lineage>
        <taxon>Bacteria</taxon>
        <taxon>Pseudomonadati</taxon>
        <taxon>Pseudomonadota</taxon>
        <taxon>Alphaproteobacteria</taxon>
        <taxon>Hyphomicrobiales</taxon>
        <taxon>Brucellaceae</taxon>
        <taxon>Brucella/Ochrobactrum group</taxon>
        <taxon>Brucella</taxon>
    </lineage>
</organism>
<dbReference type="InterPro" id="IPR036761">
    <property type="entry name" value="TTHA0802/YceI-like_sf"/>
</dbReference>
<keyword evidence="4" id="KW-1185">Reference proteome</keyword>
<accession>A0ABX1DM16</accession>
<dbReference type="SUPFAM" id="SSF101874">
    <property type="entry name" value="YceI-like"/>
    <property type="match status" value="1"/>
</dbReference>
<dbReference type="EMBL" id="JAAVLN010000002">
    <property type="protein sequence ID" value="NKC04011.1"/>
    <property type="molecule type" value="Genomic_DNA"/>
</dbReference>
<name>A0ABX1DM16_9HYPH</name>
<dbReference type="Gene3D" id="2.40.128.110">
    <property type="entry name" value="Lipid/polyisoprenoid-binding, YceI-like"/>
    <property type="match status" value="1"/>
</dbReference>
<evidence type="ECO:0000259" key="2">
    <source>
        <dbReference type="SMART" id="SM00867"/>
    </source>
</evidence>